<evidence type="ECO:0000259" key="2">
    <source>
        <dbReference type="Pfam" id="PF07883"/>
    </source>
</evidence>
<name>A0ABD5TC53_9EURY</name>
<gene>
    <name evidence="3" type="ORF">ACFQFD_13690</name>
</gene>
<dbReference type="AlphaFoldDB" id="A0ABD5TC53"/>
<evidence type="ECO:0000256" key="1">
    <source>
        <dbReference type="SAM" id="MobiDB-lite"/>
    </source>
</evidence>
<dbReference type="PANTHER" id="PTHR36440">
    <property type="entry name" value="PUTATIVE (AFU_ORTHOLOGUE AFUA_8G07350)-RELATED"/>
    <property type="match status" value="1"/>
</dbReference>
<sequence length="147" mass="15496">MSETDATTATGPDPAVKRGGDLEMAAVDAGEGMSKGVLIDDSDGAPHFAMRRFELAPGARVPNHTNEVEHEQYVLAGEYTVGFGAASEAPTEDGEAVAREEHSVSAGDALFIPAGVPHWYRNDGDEEAAFICVVPNGDDTIHVLDEE</sequence>
<protein>
    <submittedName>
        <fullName evidence="3">Cupin domain-containing protein</fullName>
    </submittedName>
</protein>
<feature type="domain" description="Cupin type-2" evidence="2">
    <location>
        <begin position="52"/>
        <end position="134"/>
    </location>
</feature>
<accession>A0ABD5TC53</accession>
<dbReference type="PANTHER" id="PTHR36440:SF1">
    <property type="entry name" value="PUTATIVE (AFU_ORTHOLOGUE AFUA_8G07350)-RELATED"/>
    <property type="match status" value="1"/>
</dbReference>
<dbReference type="Pfam" id="PF07883">
    <property type="entry name" value="Cupin_2"/>
    <property type="match status" value="1"/>
</dbReference>
<feature type="compositionally biased region" description="Low complexity" evidence="1">
    <location>
        <begin position="1"/>
        <end position="14"/>
    </location>
</feature>
<keyword evidence="4" id="KW-1185">Reference proteome</keyword>
<evidence type="ECO:0000313" key="4">
    <source>
        <dbReference type="Proteomes" id="UP001596443"/>
    </source>
</evidence>
<dbReference type="RefSeq" id="WP_284061193.1">
    <property type="nucleotide sequence ID" value="NZ_CP126158.1"/>
</dbReference>
<dbReference type="InterPro" id="IPR053146">
    <property type="entry name" value="QDO-like"/>
</dbReference>
<comment type="caution">
    <text evidence="3">The sequence shown here is derived from an EMBL/GenBank/DDBJ whole genome shotgun (WGS) entry which is preliminary data.</text>
</comment>
<dbReference type="GeneID" id="81210112"/>
<dbReference type="EMBL" id="JBHSWX010000012">
    <property type="protein sequence ID" value="MFC6787007.1"/>
    <property type="molecule type" value="Genomic_DNA"/>
</dbReference>
<proteinExistence type="predicted"/>
<evidence type="ECO:0000313" key="3">
    <source>
        <dbReference type="EMBL" id="MFC6787007.1"/>
    </source>
</evidence>
<reference evidence="3 4" key="1">
    <citation type="journal article" date="2019" name="Int. J. Syst. Evol. Microbiol.">
        <title>The Global Catalogue of Microorganisms (GCM) 10K type strain sequencing project: providing services to taxonomists for standard genome sequencing and annotation.</title>
        <authorList>
            <consortium name="The Broad Institute Genomics Platform"/>
            <consortium name="The Broad Institute Genome Sequencing Center for Infectious Disease"/>
            <person name="Wu L."/>
            <person name="Ma J."/>
        </authorList>
    </citation>
    <scope>NUCLEOTIDE SEQUENCE [LARGE SCALE GENOMIC DNA]</scope>
    <source>
        <strain evidence="3 4">SYNS20</strain>
    </source>
</reference>
<dbReference type="InterPro" id="IPR013096">
    <property type="entry name" value="Cupin_2"/>
</dbReference>
<dbReference type="InterPro" id="IPR014710">
    <property type="entry name" value="RmlC-like_jellyroll"/>
</dbReference>
<dbReference type="InterPro" id="IPR011051">
    <property type="entry name" value="RmlC_Cupin_sf"/>
</dbReference>
<organism evidence="3 4">
    <name type="scientific">Halobaculum halobium</name>
    <dbReference type="NCBI Taxonomy" id="3032281"/>
    <lineage>
        <taxon>Archaea</taxon>
        <taxon>Methanobacteriati</taxon>
        <taxon>Methanobacteriota</taxon>
        <taxon>Stenosarchaea group</taxon>
        <taxon>Halobacteria</taxon>
        <taxon>Halobacteriales</taxon>
        <taxon>Haloferacaceae</taxon>
        <taxon>Halobaculum</taxon>
    </lineage>
</organism>
<dbReference type="Gene3D" id="2.60.120.10">
    <property type="entry name" value="Jelly Rolls"/>
    <property type="match status" value="1"/>
</dbReference>
<dbReference type="CDD" id="cd02222">
    <property type="entry name" value="cupin_TM1459-like"/>
    <property type="match status" value="1"/>
</dbReference>
<dbReference type="SUPFAM" id="SSF51182">
    <property type="entry name" value="RmlC-like cupins"/>
    <property type="match status" value="1"/>
</dbReference>
<feature type="region of interest" description="Disordered" evidence="1">
    <location>
        <begin position="1"/>
        <end position="21"/>
    </location>
</feature>
<dbReference type="Proteomes" id="UP001596443">
    <property type="component" value="Unassembled WGS sequence"/>
</dbReference>